<gene>
    <name evidence="2" type="ORF">E1I69_08340</name>
</gene>
<protein>
    <submittedName>
        <fullName evidence="2">DUF4097 domain-containing protein</fullName>
    </submittedName>
</protein>
<dbReference type="RefSeq" id="WP_136379154.1">
    <property type="nucleotide sequence ID" value="NZ_SLUB01000011.1"/>
</dbReference>
<reference evidence="2 3" key="1">
    <citation type="journal article" date="2019" name="Indoor Air">
        <title>Impacts of indoor surface finishes on bacterial viability.</title>
        <authorList>
            <person name="Hu J."/>
            <person name="Maamar S.B."/>
            <person name="Glawe A.J."/>
            <person name="Gottel N."/>
            <person name="Gilbert J.A."/>
            <person name="Hartmann E.M."/>
        </authorList>
    </citation>
    <scope>NUCLEOTIDE SEQUENCE [LARGE SCALE GENOMIC DNA]</scope>
    <source>
        <strain evidence="2 3">AF060A6</strain>
    </source>
</reference>
<dbReference type="EMBL" id="SLUB01000011">
    <property type="protein sequence ID" value="THE13103.1"/>
    <property type="molecule type" value="Genomic_DNA"/>
</dbReference>
<comment type="caution">
    <text evidence="2">The sequence shown here is derived from an EMBL/GenBank/DDBJ whole genome shotgun (WGS) entry which is preliminary data.</text>
</comment>
<evidence type="ECO:0000259" key="1">
    <source>
        <dbReference type="Pfam" id="PF13349"/>
    </source>
</evidence>
<proteinExistence type="predicted"/>
<organism evidence="2 3">
    <name type="scientific">Bacillus timonensis</name>
    <dbReference type="NCBI Taxonomy" id="1033734"/>
    <lineage>
        <taxon>Bacteria</taxon>
        <taxon>Bacillati</taxon>
        <taxon>Bacillota</taxon>
        <taxon>Bacilli</taxon>
        <taxon>Bacillales</taxon>
        <taxon>Bacillaceae</taxon>
        <taxon>Bacillus</taxon>
    </lineage>
</organism>
<dbReference type="Pfam" id="PF13349">
    <property type="entry name" value="DUF4097"/>
    <property type="match status" value="1"/>
</dbReference>
<feature type="domain" description="DUF4097" evidence="1">
    <location>
        <begin position="43"/>
        <end position="283"/>
    </location>
</feature>
<dbReference type="InterPro" id="IPR025164">
    <property type="entry name" value="Toastrack_DUF4097"/>
</dbReference>
<dbReference type="Gene3D" id="2.160.20.120">
    <property type="match status" value="1"/>
</dbReference>
<name>A0A4V3V7Y0_9BACI</name>
<accession>A0A4V3V7Y0</accession>
<keyword evidence="3" id="KW-1185">Reference proteome</keyword>
<evidence type="ECO:0000313" key="2">
    <source>
        <dbReference type="EMBL" id="THE13103.1"/>
    </source>
</evidence>
<evidence type="ECO:0000313" key="3">
    <source>
        <dbReference type="Proteomes" id="UP000306477"/>
    </source>
</evidence>
<dbReference type="AlphaFoldDB" id="A0A4V3V7Y0"/>
<dbReference type="OrthoDB" id="2940757at2"/>
<dbReference type="Proteomes" id="UP000306477">
    <property type="component" value="Unassembled WGS sequence"/>
</dbReference>
<sequence length="284" mass="30986">MKKILIIFFVLIGAYLLITNLYRIPGLPFGGNFEDSVQVTNKIDEIEIDITSISTTVIPENRDDVKAELKGKGKVHVSKSGDTIEVTYERGFLNFGWFPFFNKSNLTVYIPEDYDHDLALKVGSGHLEFDGAPMELNELSADVHSGNMRLENLSAKNFTHNVASGNSRIEKLTTKNGEIDVSSGNVTVDNYTGKLEAEVHSGRLKATIANLTDSIDASVKSGLLDIDLPDDADFTLKGKANSGYISNDFSLDDSTRDKGNIEGKHGAGTHDVNIEVNSGKASIR</sequence>
<dbReference type="STRING" id="1033734.GCA_000285535_04350"/>